<keyword evidence="6" id="KW-0812">Transmembrane</keyword>
<protein>
    <recommendedName>
        <fullName evidence="1">B-cell receptor CD22</fullName>
    </recommendedName>
    <alternativeName>
        <fullName evidence="2">Sialic acid-binding Ig-like lectin 2</fullName>
    </alternativeName>
</protein>
<feature type="domain" description="Ig-like" evidence="8">
    <location>
        <begin position="254"/>
        <end position="369"/>
    </location>
</feature>
<evidence type="ECO:0000256" key="5">
    <source>
        <dbReference type="SAM" id="MobiDB-lite"/>
    </source>
</evidence>
<gene>
    <name evidence="9" type="ORF">MMEN_LOCUS19300</name>
</gene>
<dbReference type="SMART" id="SM00408">
    <property type="entry name" value="IGc2"/>
    <property type="match status" value="5"/>
</dbReference>
<evidence type="ECO:0000313" key="10">
    <source>
        <dbReference type="Proteomes" id="UP000677803"/>
    </source>
</evidence>
<dbReference type="InterPro" id="IPR036179">
    <property type="entry name" value="Ig-like_dom_sf"/>
</dbReference>
<reference evidence="9" key="1">
    <citation type="submission" date="2021-05" db="EMBL/GenBank/DDBJ databases">
        <authorList>
            <person name="Tigano A."/>
        </authorList>
    </citation>
    <scope>NUCLEOTIDE SEQUENCE</scope>
</reference>
<dbReference type="PANTHER" id="PTHR46013:SF4">
    <property type="entry name" value="B-CELL RECEPTOR CD22-RELATED"/>
    <property type="match status" value="1"/>
</dbReference>
<dbReference type="Pfam" id="PF13895">
    <property type="entry name" value="Ig_2"/>
    <property type="match status" value="4"/>
</dbReference>
<comment type="caution">
    <text evidence="9">The sequence shown here is derived from an EMBL/GenBank/DDBJ whole genome shotgun (WGS) entry which is preliminary data.</text>
</comment>
<proteinExistence type="predicted"/>
<evidence type="ECO:0000259" key="8">
    <source>
        <dbReference type="PROSITE" id="PS50835"/>
    </source>
</evidence>
<comment type="subunit">
    <text evidence="4">Predominantly monomer of isoform CD22-beta. Also found as heterodimer of isoform CD22-beta and a shorter isoform. Interacts with PTPN6/SHP-1, LYN, SYK, PIK3R1/PIK3R2 and PLCG1 upon phosphorylation. Interacts with GRB2, INPP5D and SHC1 upon phosphorylation. May form a complex with INPP5D/SHIP, GRB2 and SHC1.</text>
</comment>
<dbReference type="Pfam" id="PF24518">
    <property type="entry name" value="Ig_CD22"/>
    <property type="match status" value="1"/>
</dbReference>
<evidence type="ECO:0000256" key="6">
    <source>
        <dbReference type="SAM" id="Phobius"/>
    </source>
</evidence>
<name>A0A8S4BTH3_9TELE</name>
<dbReference type="InterPro" id="IPR003599">
    <property type="entry name" value="Ig_sub"/>
</dbReference>
<dbReference type="SMART" id="SM00409">
    <property type="entry name" value="IG"/>
    <property type="match status" value="7"/>
</dbReference>
<dbReference type="InterPro" id="IPR007110">
    <property type="entry name" value="Ig-like_dom"/>
</dbReference>
<feature type="chain" id="PRO_5035905845" description="B-cell receptor CD22" evidence="7">
    <location>
        <begin position="23"/>
        <end position="966"/>
    </location>
</feature>
<feature type="signal peptide" evidence="7">
    <location>
        <begin position="1"/>
        <end position="22"/>
    </location>
</feature>
<feature type="domain" description="Ig-like" evidence="8">
    <location>
        <begin position="652"/>
        <end position="732"/>
    </location>
</feature>
<evidence type="ECO:0000313" key="9">
    <source>
        <dbReference type="EMBL" id="CAG6014511.1"/>
    </source>
</evidence>
<dbReference type="Pfam" id="PF13927">
    <property type="entry name" value="Ig_3"/>
    <property type="match status" value="1"/>
</dbReference>
<dbReference type="SUPFAM" id="SSF48726">
    <property type="entry name" value="Immunoglobulin"/>
    <property type="match status" value="7"/>
</dbReference>
<keyword evidence="7" id="KW-0732">Signal</keyword>
<evidence type="ECO:0000256" key="2">
    <source>
        <dbReference type="ARBA" id="ARBA00041781"/>
    </source>
</evidence>
<dbReference type="OrthoDB" id="10039395at2759"/>
<feature type="region of interest" description="Disordered" evidence="5">
    <location>
        <begin position="906"/>
        <end position="966"/>
    </location>
</feature>
<feature type="domain" description="Ig-like" evidence="8">
    <location>
        <begin position="374"/>
        <end position="462"/>
    </location>
</feature>
<keyword evidence="10" id="KW-1185">Reference proteome</keyword>
<keyword evidence="6" id="KW-0472">Membrane</keyword>
<feature type="domain" description="Ig-like" evidence="8">
    <location>
        <begin position="469"/>
        <end position="555"/>
    </location>
</feature>
<dbReference type="InterPro" id="IPR056386">
    <property type="entry name" value="Ig_CD22"/>
</dbReference>
<evidence type="ECO:0000256" key="3">
    <source>
        <dbReference type="ARBA" id="ARBA00045430"/>
    </source>
</evidence>
<dbReference type="CDD" id="cd00096">
    <property type="entry name" value="Ig"/>
    <property type="match status" value="1"/>
</dbReference>
<accession>A0A8S4BTH3</accession>
<dbReference type="PROSITE" id="PS50835">
    <property type="entry name" value="IG_LIKE"/>
    <property type="match status" value="5"/>
</dbReference>
<dbReference type="InterPro" id="IPR013783">
    <property type="entry name" value="Ig-like_fold"/>
</dbReference>
<keyword evidence="6" id="KW-1133">Transmembrane helix</keyword>
<evidence type="ECO:0000256" key="4">
    <source>
        <dbReference type="ARBA" id="ARBA00046458"/>
    </source>
</evidence>
<dbReference type="EMBL" id="CAJRST010038888">
    <property type="protein sequence ID" value="CAG6014511.1"/>
    <property type="molecule type" value="Genomic_DNA"/>
</dbReference>
<comment type="function">
    <text evidence="3">Most highly expressed siglec (sialic acid-binding immunoglobulin-like lectin) on B-cells that plays a role in various aspects of B-cell biology including differentiation, antigen presentation, and trafficking to bone marrow. Binds to alpha 2,6-linked sialic acid residues of surface molecules such as CD22 itself, CD45 and IgM in a cis configuration. Can also bind to ligands on other cells as an adhesion molecule in a trans configuration. Acts as an inhibitory coreceptor on the surface of B-cells and inhibits B-cell receptor induced signaling, characterized by inhibition of the calcium mobilization and cellular activation. Mechanistically, the immunoreceptor tyrosine-based inhibitory motif domain is phosphorylated by the Src kinase LYN, which in turn leads to the recruitment of the protein tyrosine phosphatase 1/PTPN6, leading to the negative regulation of BCR signaling. If this negative signaling from is of sufficient strength, apoptosis of the B-cell can be induced.</text>
</comment>
<dbReference type="AlphaFoldDB" id="A0A8S4BTH3"/>
<feature type="transmembrane region" description="Helical" evidence="6">
    <location>
        <begin position="738"/>
        <end position="757"/>
    </location>
</feature>
<dbReference type="InterPro" id="IPR003598">
    <property type="entry name" value="Ig_sub2"/>
</dbReference>
<evidence type="ECO:0000256" key="1">
    <source>
        <dbReference type="ARBA" id="ARBA00040106"/>
    </source>
</evidence>
<sequence length="966" mass="108273">MSRDTMWLLILIQIQYVSYGNGKPFALEPTDLKANEGSCVELKCIPTNSMDTQNALWYWMKDAKWIEGNGYDGSTVIYSSDEQRKTVSPLFKNRVWLVGHSPESVNSNSYRGKKEICHILICDLKKNDTGNYSFRFESPNDKWLTKPEAKLTIIENKCLITFIGPQVVKEDETITLKCSTLSSCSLCPNINILGQKASVQSPPPVCETNGTSKFFTYPFTASWQHDGAVFSCQTPDNTDKYLSRHIKLTVKYAPKDVVAEKSSYVVKERSSVTLTCSAKGNPKVTFSWFKTGQAGILYTGPEWKITYIKESHSGSYYCSAVNELGIKNSSQIEVNVLYKPEVEVKDSGRYTCKAKNTIAEGQSTSYDLKVYYKPRSIISIRGAHNNQVKVDDSVTLTCDTQAYPDPWLFWFMFKRSDSSLWTPLTTSSRTLKLEPVQRVDEGCYICNATNSIGPGDNSEPVCINVLFAPTKVGISMAATVREDQLVTVNCTAESFPPSEITLTAPESASWYPKWGAHVTNQVIFIFNATSAHAGSYTCTASNSEGKQQSQERKLVVEYSPKDVRVEAWPGFDVKENHSFSLECNSHYHPEVTLYTWTKMTNGNRELVAKSTKKTYSVKSASLSHSGLYSCTAQNQVGIGKSKQVNIRVKYAPKHTTIITGEEQWETDGKGSVMLSCSSHSYPPPSYVWYNKTADDKVSEEQNLTVYSHQAGEYYCLARNELGGKPSDRVRLFDGDLKILIYILVVFLLIVVLLIFVYRKRIKRSIQPGAVNESPCVACLPCWSGARGGCTMNETGLAEPCRSRDDLLLNQPRRPSQPRPDATSVSNIHSIYSIVTPVHRKEALPVQNPVRQQHGCMESDSLNYASLHFDNKQKKPEEGAVYSKVCKPFKEEQQEGNLQDYENIVDVHAAKRPNPYSYDSSDTSDTSDDEVEVSYTQVNFKPKSGNQREKSDSSTSEDETQYSQVKL</sequence>
<dbReference type="Gene3D" id="2.60.40.10">
    <property type="entry name" value="Immunoglobulins"/>
    <property type="match status" value="8"/>
</dbReference>
<organism evidence="9 10">
    <name type="scientific">Menidia menidia</name>
    <name type="common">Atlantic silverside</name>
    <dbReference type="NCBI Taxonomy" id="238744"/>
    <lineage>
        <taxon>Eukaryota</taxon>
        <taxon>Metazoa</taxon>
        <taxon>Chordata</taxon>
        <taxon>Craniata</taxon>
        <taxon>Vertebrata</taxon>
        <taxon>Euteleostomi</taxon>
        <taxon>Actinopterygii</taxon>
        <taxon>Neopterygii</taxon>
        <taxon>Teleostei</taxon>
        <taxon>Neoteleostei</taxon>
        <taxon>Acanthomorphata</taxon>
        <taxon>Ovalentaria</taxon>
        <taxon>Atherinomorphae</taxon>
        <taxon>Atheriniformes</taxon>
        <taxon>Atherinopsidae</taxon>
        <taxon>Menidiinae</taxon>
        <taxon>Menidia</taxon>
    </lineage>
</organism>
<evidence type="ECO:0000256" key="7">
    <source>
        <dbReference type="SAM" id="SignalP"/>
    </source>
</evidence>
<dbReference type="Proteomes" id="UP000677803">
    <property type="component" value="Unassembled WGS sequence"/>
</dbReference>
<dbReference type="PANTHER" id="PTHR46013">
    <property type="entry name" value="VASCULAR CELL ADHESION MOLECULE 1"/>
    <property type="match status" value="1"/>
</dbReference>
<feature type="domain" description="Ig-like" evidence="8">
    <location>
        <begin position="560"/>
        <end position="645"/>
    </location>
</feature>